<keyword evidence="4 7" id="KW-1133">Transmembrane helix</keyword>
<dbReference type="InterPro" id="IPR045891">
    <property type="entry name" value="ZIP9"/>
</dbReference>
<feature type="transmembrane region" description="Helical" evidence="7">
    <location>
        <begin position="39"/>
        <end position="59"/>
    </location>
</feature>
<dbReference type="Pfam" id="PF02535">
    <property type="entry name" value="Zip"/>
    <property type="match status" value="1"/>
</dbReference>
<accession>A0A0L0NP20</accession>
<evidence type="ECO:0000256" key="2">
    <source>
        <dbReference type="ARBA" id="ARBA00004394"/>
    </source>
</evidence>
<dbReference type="VEuPathDB" id="FungiDB:QG37_07858"/>
<dbReference type="GO" id="GO:0006829">
    <property type="term" value="P:zinc ion transport"/>
    <property type="evidence" value="ECO:0007669"/>
    <property type="project" value="InterPro"/>
</dbReference>
<dbReference type="GO" id="GO:0046873">
    <property type="term" value="F:metal ion transmembrane transporter activity"/>
    <property type="evidence" value="ECO:0007669"/>
    <property type="project" value="InterPro"/>
</dbReference>
<dbReference type="PANTHER" id="PTHR16133">
    <property type="entry name" value="SOLUTE CARRIER FAMILY 39 ZINC TRANSPORTER , MEMBER 9-RELATED"/>
    <property type="match status" value="1"/>
</dbReference>
<keyword evidence="3 7" id="KW-0812">Transmembrane</keyword>
<dbReference type="GO" id="GO:0000139">
    <property type="term" value="C:Golgi membrane"/>
    <property type="evidence" value="ECO:0007669"/>
    <property type="project" value="UniProtKB-SubCell"/>
</dbReference>
<keyword evidence="5" id="KW-0333">Golgi apparatus</keyword>
<feature type="transmembrane region" description="Helical" evidence="7">
    <location>
        <begin position="71"/>
        <end position="93"/>
    </location>
</feature>
<dbReference type="EMBL" id="LGST01000064">
    <property type="protein sequence ID" value="KND95902.1"/>
    <property type="molecule type" value="Genomic_DNA"/>
</dbReference>
<evidence type="ECO:0000256" key="1">
    <source>
        <dbReference type="ARBA" id="ARBA00004127"/>
    </source>
</evidence>
<dbReference type="InterPro" id="IPR003689">
    <property type="entry name" value="ZIP"/>
</dbReference>
<evidence type="ECO:0000256" key="6">
    <source>
        <dbReference type="ARBA" id="ARBA00023136"/>
    </source>
</evidence>
<dbReference type="PANTHER" id="PTHR16133:SF0">
    <property type="entry name" value="ZINC_IRON REGULATED TRANSPORTER-RELATED PROTEIN 102B, ISOFORM E"/>
    <property type="match status" value="1"/>
</dbReference>
<dbReference type="VEuPathDB" id="FungiDB:CJJ09_000173"/>
<keyword evidence="6 7" id="KW-0472">Membrane</keyword>
<sequence length="284" mass="31046">MPDLLALFLLAVLMAATSFAAGFLPWKFGLPLHQLDTVIASSMGILVGTVLVLVIPEGAETLFEGRAEDHHFLSTSTIAGVSLLTGFMIMFMVDQYTVVKDSTPSSYSDESSWRALFESTLHSTLTIGLMLHSCIDGIALGLSFFHQKNSFHMFLFFMIIIHKLPTAFSLAVVLHTEGFSVTAVNFHLFLFALSTPVSSLITYGVISILKLDNPLVLGILLLFSAGTFLYSVIHVMMEVLERKLQKTSYEPELKPPVHAFSNTEMALTVAGMLLPVIFSLAGAH</sequence>
<evidence type="ECO:0000256" key="7">
    <source>
        <dbReference type="SAM" id="Phobius"/>
    </source>
</evidence>
<evidence type="ECO:0008006" key="11">
    <source>
        <dbReference type="Google" id="ProtNLM"/>
    </source>
</evidence>
<gene>
    <name evidence="9" type="ORF">QG37_07858</name>
</gene>
<dbReference type="VEuPathDB" id="FungiDB:CJI96_0002465"/>
<dbReference type="AlphaFoldDB" id="A0A0L0NP20"/>
<protein>
    <recommendedName>
        <fullName evidence="11">Zinc/iron permease</fullName>
    </recommendedName>
</protein>
<organism evidence="9 10">
    <name type="scientific">Candidozyma auris</name>
    <name type="common">Yeast</name>
    <name type="synonym">Candida auris</name>
    <dbReference type="NCBI Taxonomy" id="498019"/>
    <lineage>
        <taxon>Eukaryota</taxon>
        <taxon>Fungi</taxon>
        <taxon>Dikarya</taxon>
        <taxon>Ascomycota</taxon>
        <taxon>Saccharomycotina</taxon>
        <taxon>Pichiomycetes</taxon>
        <taxon>Metschnikowiaceae</taxon>
        <taxon>Candidozyma</taxon>
    </lineage>
</organism>
<dbReference type="VEuPathDB" id="FungiDB:CJI97_004011"/>
<reference evidence="10" key="1">
    <citation type="journal article" date="2015" name="BMC Genomics">
        <title>Draft genome of a commonly misdiagnosed multidrug resistant pathogen Candida auris.</title>
        <authorList>
            <person name="Chatterjee S."/>
            <person name="Alampalli S.V."/>
            <person name="Nageshan R.K."/>
            <person name="Chettiar S.T."/>
            <person name="Joshi S."/>
            <person name="Tatu U.S."/>
        </authorList>
    </citation>
    <scope>NUCLEOTIDE SEQUENCE [LARGE SCALE GENOMIC DNA]</scope>
    <source>
        <strain evidence="10">6684</strain>
    </source>
</reference>
<feature type="transmembrane region" description="Helical" evidence="7">
    <location>
        <begin position="186"/>
        <end position="208"/>
    </location>
</feature>
<keyword evidence="8" id="KW-0732">Signal</keyword>
<evidence type="ECO:0000256" key="4">
    <source>
        <dbReference type="ARBA" id="ARBA00022989"/>
    </source>
</evidence>
<evidence type="ECO:0000256" key="3">
    <source>
        <dbReference type="ARBA" id="ARBA00022692"/>
    </source>
</evidence>
<dbReference type="Proteomes" id="UP000037122">
    <property type="component" value="Unassembled WGS sequence"/>
</dbReference>
<dbReference type="VEuPathDB" id="FungiDB:CJJ07_002034"/>
<name>A0A0L0NP20_CANAR</name>
<feature type="signal peptide" evidence="8">
    <location>
        <begin position="1"/>
        <end position="20"/>
    </location>
</feature>
<dbReference type="VEuPathDB" id="FungiDB:B9J08_004012"/>
<evidence type="ECO:0000256" key="5">
    <source>
        <dbReference type="ARBA" id="ARBA00023034"/>
    </source>
</evidence>
<comment type="subcellular location">
    <subcellularLocation>
        <location evidence="1">Endomembrane system</location>
        <topology evidence="1">Multi-pass membrane protein</topology>
    </subcellularLocation>
    <subcellularLocation>
        <location evidence="2">Golgi apparatus membrane</location>
    </subcellularLocation>
</comment>
<evidence type="ECO:0000313" key="9">
    <source>
        <dbReference type="EMBL" id="KND95902.1"/>
    </source>
</evidence>
<feature type="transmembrane region" description="Helical" evidence="7">
    <location>
        <begin position="265"/>
        <end position="283"/>
    </location>
</feature>
<proteinExistence type="predicted"/>
<comment type="caution">
    <text evidence="9">The sequence shown here is derived from an EMBL/GenBank/DDBJ whole genome shotgun (WGS) entry which is preliminary data.</text>
</comment>
<evidence type="ECO:0000256" key="8">
    <source>
        <dbReference type="SAM" id="SignalP"/>
    </source>
</evidence>
<feature type="transmembrane region" description="Helical" evidence="7">
    <location>
        <begin position="154"/>
        <end position="174"/>
    </location>
</feature>
<feature type="chain" id="PRO_5005545240" description="Zinc/iron permease" evidence="8">
    <location>
        <begin position="21"/>
        <end position="284"/>
    </location>
</feature>
<evidence type="ECO:0000313" key="10">
    <source>
        <dbReference type="Proteomes" id="UP000037122"/>
    </source>
</evidence>
<feature type="transmembrane region" description="Helical" evidence="7">
    <location>
        <begin position="215"/>
        <end position="237"/>
    </location>
</feature>